<evidence type="ECO:0000256" key="13">
    <source>
        <dbReference type="ARBA" id="ARBA00022960"/>
    </source>
</evidence>
<evidence type="ECO:0000256" key="6">
    <source>
        <dbReference type="ARBA" id="ARBA00012518"/>
    </source>
</evidence>
<evidence type="ECO:0000256" key="4">
    <source>
        <dbReference type="ARBA" id="ARBA00004752"/>
    </source>
</evidence>
<evidence type="ECO:0000256" key="14">
    <source>
        <dbReference type="ARBA" id="ARBA00022984"/>
    </source>
</evidence>
<dbReference type="OrthoDB" id="9804753at2"/>
<dbReference type="HAMAP" id="MF_00037">
    <property type="entry name" value="MurB"/>
    <property type="match status" value="1"/>
</dbReference>
<dbReference type="SUPFAM" id="SSF56194">
    <property type="entry name" value="Uridine diphospho-N-Acetylenolpyruvylglucosamine reductase, MurB, C-terminal domain"/>
    <property type="match status" value="1"/>
</dbReference>
<dbReference type="EC" id="1.3.1.98" evidence="6 20"/>
<dbReference type="GO" id="GO:0009252">
    <property type="term" value="P:peptidoglycan biosynthetic process"/>
    <property type="evidence" value="ECO:0007669"/>
    <property type="project" value="UniProtKB-UniRule"/>
</dbReference>
<proteinExistence type="inferred from homology"/>
<evidence type="ECO:0000256" key="19">
    <source>
        <dbReference type="ARBA" id="ARBA00048914"/>
    </source>
</evidence>
<dbReference type="Proteomes" id="UP000295793">
    <property type="component" value="Unassembled WGS sequence"/>
</dbReference>
<evidence type="ECO:0000256" key="15">
    <source>
        <dbReference type="ARBA" id="ARBA00023002"/>
    </source>
</evidence>
<comment type="pathway">
    <text evidence="4 20">Cell wall biogenesis; peptidoglycan biosynthesis.</text>
</comment>
<keyword evidence="14 20" id="KW-0573">Peptidoglycan synthesis</keyword>
<dbReference type="InterPro" id="IPR016166">
    <property type="entry name" value="FAD-bd_PCMH"/>
</dbReference>
<comment type="subcellular location">
    <subcellularLocation>
        <location evidence="3 20">Cytoplasm</location>
    </subcellularLocation>
</comment>
<dbReference type="Gene3D" id="3.30.465.10">
    <property type="match status" value="1"/>
</dbReference>
<feature type="active site" description="Proton donor" evidence="20">
    <location>
        <position position="235"/>
    </location>
</feature>
<keyword evidence="15 20" id="KW-0560">Oxidoreductase</keyword>
<dbReference type="RefSeq" id="WP_132700480.1">
    <property type="nucleotide sequence ID" value="NZ_SLZR01000003.1"/>
</dbReference>
<dbReference type="InterPro" id="IPR016169">
    <property type="entry name" value="FAD-bd_PCMH_sub2"/>
</dbReference>
<evidence type="ECO:0000256" key="8">
    <source>
        <dbReference type="ARBA" id="ARBA00022490"/>
    </source>
</evidence>
<dbReference type="GO" id="GO:0005829">
    <property type="term" value="C:cytosol"/>
    <property type="evidence" value="ECO:0007669"/>
    <property type="project" value="TreeGrafter"/>
</dbReference>
<keyword evidence="11 20" id="KW-0274">FAD</keyword>
<evidence type="ECO:0000256" key="7">
    <source>
        <dbReference type="ARBA" id="ARBA00015188"/>
    </source>
</evidence>
<feature type="active site" evidence="20">
    <location>
        <position position="165"/>
    </location>
</feature>
<dbReference type="NCBIfam" id="TIGR00179">
    <property type="entry name" value="murB"/>
    <property type="match status" value="1"/>
</dbReference>
<comment type="similarity">
    <text evidence="5 20">Belongs to the MurB family.</text>
</comment>
<comment type="cofactor">
    <cofactor evidence="1 20">
        <name>FAD</name>
        <dbReference type="ChEBI" id="CHEBI:57692"/>
    </cofactor>
</comment>
<evidence type="ECO:0000256" key="20">
    <source>
        <dbReference type="HAMAP-Rule" id="MF_00037"/>
    </source>
</evidence>
<gene>
    <name evidence="20" type="primary">murB</name>
    <name evidence="22" type="ORF">BCF53_103228</name>
</gene>
<evidence type="ECO:0000256" key="12">
    <source>
        <dbReference type="ARBA" id="ARBA00022857"/>
    </source>
</evidence>
<dbReference type="PROSITE" id="PS51387">
    <property type="entry name" value="FAD_PCMH"/>
    <property type="match status" value="1"/>
</dbReference>
<comment type="caution">
    <text evidence="22">The sequence shown here is derived from an EMBL/GenBank/DDBJ whole genome shotgun (WGS) entry which is preliminary data.</text>
</comment>
<keyword evidence="10 20" id="KW-0285">Flavoprotein</keyword>
<evidence type="ECO:0000256" key="11">
    <source>
        <dbReference type="ARBA" id="ARBA00022827"/>
    </source>
</evidence>
<keyword evidence="9 20" id="KW-0132">Cell division</keyword>
<evidence type="ECO:0000313" key="22">
    <source>
        <dbReference type="EMBL" id="TCS42567.1"/>
    </source>
</evidence>
<keyword evidence="13 20" id="KW-0133">Cell shape</keyword>
<evidence type="ECO:0000256" key="17">
    <source>
        <dbReference type="ARBA" id="ARBA00023316"/>
    </source>
</evidence>
<dbReference type="InterPro" id="IPR011601">
    <property type="entry name" value="MurB_C"/>
</dbReference>
<dbReference type="GO" id="GO:0071949">
    <property type="term" value="F:FAD binding"/>
    <property type="evidence" value="ECO:0007669"/>
    <property type="project" value="InterPro"/>
</dbReference>
<dbReference type="PANTHER" id="PTHR21071">
    <property type="entry name" value="UDP-N-ACETYLENOLPYRUVOYLGLUCOSAMINE REDUCTASE"/>
    <property type="match status" value="1"/>
</dbReference>
<dbReference type="GO" id="GO:0008360">
    <property type="term" value="P:regulation of cell shape"/>
    <property type="evidence" value="ECO:0007669"/>
    <property type="project" value="UniProtKB-KW"/>
</dbReference>
<organism evidence="22 23">
    <name type="scientific">Reinekea marinisedimentorum</name>
    <dbReference type="NCBI Taxonomy" id="230495"/>
    <lineage>
        <taxon>Bacteria</taxon>
        <taxon>Pseudomonadati</taxon>
        <taxon>Pseudomonadota</taxon>
        <taxon>Gammaproteobacteria</taxon>
        <taxon>Oceanospirillales</taxon>
        <taxon>Saccharospirillaceae</taxon>
        <taxon>Reinekea</taxon>
    </lineage>
</organism>
<dbReference type="Gene3D" id="3.90.78.10">
    <property type="entry name" value="UDP-N-acetylenolpyruvoylglucosamine reductase, C-terminal domain"/>
    <property type="match status" value="1"/>
</dbReference>
<dbReference type="InterPro" id="IPR036318">
    <property type="entry name" value="FAD-bd_PCMH-like_sf"/>
</dbReference>
<dbReference type="InterPro" id="IPR006094">
    <property type="entry name" value="Oxid_FAD_bind_N"/>
</dbReference>
<dbReference type="Pfam" id="PF02873">
    <property type="entry name" value="MurB_C"/>
    <property type="match status" value="1"/>
</dbReference>
<evidence type="ECO:0000256" key="1">
    <source>
        <dbReference type="ARBA" id="ARBA00001974"/>
    </source>
</evidence>
<evidence type="ECO:0000256" key="16">
    <source>
        <dbReference type="ARBA" id="ARBA00023306"/>
    </source>
</evidence>
<keyword evidence="23" id="KW-1185">Reference proteome</keyword>
<keyword evidence="16 20" id="KW-0131">Cell cycle</keyword>
<dbReference type="Pfam" id="PF01565">
    <property type="entry name" value="FAD_binding_4"/>
    <property type="match status" value="1"/>
</dbReference>
<feature type="active site" evidence="20">
    <location>
        <position position="331"/>
    </location>
</feature>
<keyword evidence="8 20" id="KW-0963">Cytoplasm</keyword>
<evidence type="ECO:0000259" key="21">
    <source>
        <dbReference type="PROSITE" id="PS51387"/>
    </source>
</evidence>
<evidence type="ECO:0000256" key="5">
    <source>
        <dbReference type="ARBA" id="ARBA00010485"/>
    </source>
</evidence>
<evidence type="ECO:0000256" key="3">
    <source>
        <dbReference type="ARBA" id="ARBA00004496"/>
    </source>
</evidence>
<dbReference type="EMBL" id="SLZR01000003">
    <property type="protein sequence ID" value="TCS42567.1"/>
    <property type="molecule type" value="Genomic_DNA"/>
</dbReference>
<dbReference type="GO" id="GO:0071555">
    <property type="term" value="P:cell wall organization"/>
    <property type="evidence" value="ECO:0007669"/>
    <property type="project" value="UniProtKB-KW"/>
</dbReference>
<comment type="function">
    <text evidence="2 20">Cell wall formation.</text>
</comment>
<comment type="catalytic activity">
    <reaction evidence="19 20">
        <text>UDP-N-acetyl-alpha-D-muramate + NADP(+) = UDP-N-acetyl-3-O-(1-carboxyvinyl)-alpha-D-glucosamine + NADPH + H(+)</text>
        <dbReference type="Rhea" id="RHEA:12248"/>
        <dbReference type="ChEBI" id="CHEBI:15378"/>
        <dbReference type="ChEBI" id="CHEBI:57783"/>
        <dbReference type="ChEBI" id="CHEBI:58349"/>
        <dbReference type="ChEBI" id="CHEBI:68483"/>
        <dbReference type="ChEBI" id="CHEBI:70757"/>
        <dbReference type="EC" id="1.3.1.98"/>
    </reaction>
</comment>
<keyword evidence="12 20" id="KW-0521">NADP</keyword>
<name>A0A4R3IAL9_9GAMM</name>
<dbReference type="Gene3D" id="3.30.43.10">
    <property type="entry name" value="Uridine Diphospho-n-acetylenolpyruvylglucosamine Reductase, domain 2"/>
    <property type="match status" value="1"/>
</dbReference>
<dbReference type="AlphaFoldDB" id="A0A4R3IAL9"/>
<dbReference type="InterPro" id="IPR036635">
    <property type="entry name" value="MurB_C_sf"/>
</dbReference>
<evidence type="ECO:0000256" key="10">
    <source>
        <dbReference type="ARBA" id="ARBA00022630"/>
    </source>
</evidence>
<accession>A0A4R3IAL9</accession>
<dbReference type="NCBIfam" id="NF000755">
    <property type="entry name" value="PRK00046.1"/>
    <property type="match status" value="1"/>
</dbReference>
<dbReference type="SUPFAM" id="SSF56176">
    <property type="entry name" value="FAD-binding/transporter-associated domain-like"/>
    <property type="match status" value="1"/>
</dbReference>
<dbReference type="UniPathway" id="UPA00219"/>
<evidence type="ECO:0000256" key="2">
    <source>
        <dbReference type="ARBA" id="ARBA00003921"/>
    </source>
</evidence>
<evidence type="ECO:0000256" key="9">
    <source>
        <dbReference type="ARBA" id="ARBA00022618"/>
    </source>
</evidence>
<evidence type="ECO:0000256" key="18">
    <source>
        <dbReference type="ARBA" id="ARBA00031026"/>
    </source>
</evidence>
<feature type="domain" description="FAD-binding PCMH-type" evidence="21">
    <location>
        <begin position="17"/>
        <end position="188"/>
    </location>
</feature>
<dbReference type="PANTHER" id="PTHR21071:SF4">
    <property type="entry name" value="UDP-N-ACETYLENOLPYRUVOYLGLUCOSAMINE REDUCTASE"/>
    <property type="match status" value="1"/>
</dbReference>
<keyword evidence="17 20" id="KW-0961">Cell wall biogenesis/degradation</keyword>
<dbReference type="InterPro" id="IPR016167">
    <property type="entry name" value="FAD-bd_PCMH_sub1"/>
</dbReference>
<sequence length="335" mass="36469">MIRLETDVNLQTLNTMAIPSVASFFYPLSCPQALPELSTLAASKSLPVRTLGEGSNLVLPDKVEALVLHNKIPGIDVLDETNASIDVKVGAGENWHEFVCWVVEQGYSGLENLALIPGTVGAAPVQNIGAYGVEAGDFIVSVQAYDLTTNEFVVVPKRDCQFAYRSSLFKTRENELVITSVTFRLNKQFVPVLGYGTLQELASDKNLSPKKVLQHIVEVRQQKLPDPVEIPNAGSFFKNPVVTLDEFRRIAESFPDVVSYAADGGRKLAAGWLIDKAGLRGASGPGGVGSFKNQALVIVNPEKAGADSVLGWADQVCRKVFELFGVRLEIEPRRW</sequence>
<evidence type="ECO:0000313" key="23">
    <source>
        <dbReference type="Proteomes" id="UP000295793"/>
    </source>
</evidence>
<dbReference type="GO" id="GO:0051301">
    <property type="term" value="P:cell division"/>
    <property type="evidence" value="ECO:0007669"/>
    <property type="project" value="UniProtKB-KW"/>
</dbReference>
<reference evidence="22 23" key="1">
    <citation type="submission" date="2019-03" db="EMBL/GenBank/DDBJ databases">
        <title>Genomic Encyclopedia of Archaeal and Bacterial Type Strains, Phase II (KMG-II): from individual species to whole genera.</title>
        <authorList>
            <person name="Goeker M."/>
        </authorList>
    </citation>
    <scope>NUCLEOTIDE SEQUENCE [LARGE SCALE GENOMIC DNA]</scope>
    <source>
        <strain evidence="22 23">DSM 15388</strain>
    </source>
</reference>
<protein>
    <recommendedName>
        <fullName evidence="7 20">UDP-N-acetylenolpyruvoylglucosamine reductase</fullName>
        <ecNumber evidence="6 20">1.3.1.98</ecNumber>
    </recommendedName>
    <alternativeName>
        <fullName evidence="18 20">UDP-N-acetylmuramate dehydrogenase</fullName>
    </alternativeName>
</protein>
<dbReference type="InterPro" id="IPR003170">
    <property type="entry name" value="MurB"/>
</dbReference>
<dbReference type="GO" id="GO:0008762">
    <property type="term" value="F:UDP-N-acetylmuramate dehydrogenase activity"/>
    <property type="evidence" value="ECO:0007669"/>
    <property type="project" value="UniProtKB-UniRule"/>
</dbReference>